<dbReference type="RefSeq" id="WP_013068291.1">
    <property type="nucleotide sequence ID" value="NC_014034.1"/>
</dbReference>
<feature type="transmembrane region" description="Helical" evidence="1">
    <location>
        <begin position="24"/>
        <end position="44"/>
    </location>
</feature>
<accession>D5AN22</accession>
<evidence type="ECO:0000313" key="2">
    <source>
        <dbReference type="EMBL" id="ADE86312.1"/>
    </source>
</evidence>
<protein>
    <submittedName>
        <fullName evidence="2">Uncharacterized protein</fullName>
    </submittedName>
</protein>
<organism evidence="2 3">
    <name type="scientific">Rhodobacter capsulatus (strain ATCC BAA-309 / NBRC 16581 / SB1003)</name>
    <dbReference type="NCBI Taxonomy" id="272942"/>
    <lineage>
        <taxon>Bacteria</taxon>
        <taxon>Pseudomonadati</taxon>
        <taxon>Pseudomonadota</taxon>
        <taxon>Alphaproteobacteria</taxon>
        <taxon>Rhodobacterales</taxon>
        <taxon>Rhodobacter group</taxon>
        <taxon>Rhodobacter</taxon>
    </lineage>
</organism>
<evidence type="ECO:0000313" key="3">
    <source>
        <dbReference type="Proteomes" id="UP000002361"/>
    </source>
</evidence>
<dbReference type="AlphaFoldDB" id="D5AN22"/>
<name>D5AN22_RHOCB</name>
<dbReference type="KEGG" id="rcp:RCAP_rcc02582"/>
<keyword evidence="1" id="KW-1133">Transmembrane helix</keyword>
<evidence type="ECO:0000256" key="1">
    <source>
        <dbReference type="SAM" id="Phobius"/>
    </source>
</evidence>
<keyword evidence="3" id="KW-1185">Reference proteome</keyword>
<reference evidence="2 3" key="2">
    <citation type="journal article" date="2010" name="J. Bacteriol.">
        <title>Complete genome sequence of the photosynthetic purple nonsulfur bacterium Rhodobacter capsulatus SB 1003.</title>
        <authorList>
            <person name="Strnad H."/>
            <person name="Lapidus A."/>
            <person name="Paces J."/>
            <person name="Ulbrich P."/>
            <person name="Vlcek C."/>
            <person name="Paces V."/>
            <person name="Haselkorn R."/>
        </authorList>
    </citation>
    <scope>NUCLEOTIDE SEQUENCE [LARGE SCALE GENOMIC DNA]</scope>
    <source>
        <strain evidence="3">ATCC BAA-309 / NBRC 16581 / SB1003</strain>
    </source>
</reference>
<dbReference type="GeneID" id="66724817"/>
<dbReference type="Proteomes" id="UP000002361">
    <property type="component" value="Chromosome"/>
</dbReference>
<sequence length="45" mass="4590">MSNSPPVAPSDEKKVAAPGSASGWWILPSVLAGAGIWVGLFVLIL</sequence>
<gene>
    <name evidence="2" type="ordered locus">RCAP_rcc02582</name>
</gene>
<dbReference type="HOGENOM" id="CLU_3204518_0_0_5"/>
<reference key="1">
    <citation type="submission" date="2008-12" db="EMBL/GenBank/DDBJ databases">
        <title>Complete genome sequence of Rhodobacter capsulatus SB1003.</title>
        <authorList>
            <person name="Strnad H."/>
            <person name="Lapidus A."/>
            <person name="Vlcek C."/>
            <person name="Ulbrich P."/>
            <person name="Paces J."/>
            <person name="Maltsev N."/>
            <person name="Kumar V."/>
            <person name="Kogan Y."/>
            <person name="Milgram A."/>
            <person name="Rebrekov D."/>
            <person name="Mazur M."/>
            <person name="Cox R."/>
            <person name="Kyrpides N."/>
            <person name="Kolar M."/>
            <person name="Sachova J."/>
            <person name="Ridl J."/>
            <person name="Ivanova N."/>
            <person name="Kapatral V."/>
            <person name="Los T."/>
            <person name="Lykidis A."/>
            <person name="Mikhailova N."/>
            <person name="Reznik G."/>
            <person name="Vasieva O."/>
            <person name="Fonstein M."/>
            <person name="Paces V."/>
            <person name="Haselkorn R."/>
        </authorList>
    </citation>
    <scope>NUCLEOTIDE SEQUENCE</scope>
    <source>
        <strain>SB1003</strain>
    </source>
</reference>
<proteinExistence type="predicted"/>
<dbReference type="EMBL" id="CP001312">
    <property type="protein sequence ID" value="ADE86312.1"/>
    <property type="molecule type" value="Genomic_DNA"/>
</dbReference>
<keyword evidence="1" id="KW-0472">Membrane</keyword>
<keyword evidence="1" id="KW-0812">Transmembrane</keyword>